<dbReference type="EMBL" id="LXQA010574794">
    <property type="protein sequence ID" value="MCI60071.1"/>
    <property type="molecule type" value="Genomic_DNA"/>
</dbReference>
<name>A0A392TG32_9FABA</name>
<evidence type="ECO:0000313" key="1">
    <source>
        <dbReference type="EMBL" id="MCI60071.1"/>
    </source>
</evidence>
<sequence length="46" mass="4985">RERPLGSPHPVMSCPAFIGSVCLTWGARARVNRSTWGAAEFDIRAG</sequence>
<proteinExistence type="predicted"/>
<reference evidence="1 2" key="1">
    <citation type="journal article" date="2018" name="Front. Plant Sci.">
        <title>Red Clover (Trifolium pratense) and Zigzag Clover (T. medium) - A Picture of Genomic Similarities and Differences.</title>
        <authorList>
            <person name="Dluhosova J."/>
            <person name="Istvanek J."/>
            <person name="Nedelnik J."/>
            <person name="Repkova J."/>
        </authorList>
    </citation>
    <scope>NUCLEOTIDE SEQUENCE [LARGE SCALE GENOMIC DNA]</scope>
    <source>
        <strain evidence="2">cv. 10/8</strain>
        <tissue evidence="1">Leaf</tissue>
    </source>
</reference>
<keyword evidence="2" id="KW-1185">Reference proteome</keyword>
<dbReference type="Proteomes" id="UP000265520">
    <property type="component" value="Unassembled WGS sequence"/>
</dbReference>
<evidence type="ECO:0000313" key="2">
    <source>
        <dbReference type="Proteomes" id="UP000265520"/>
    </source>
</evidence>
<organism evidence="1 2">
    <name type="scientific">Trifolium medium</name>
    <dbReference type="NCBI Taxonomy" id="97028"/>
    <lineage>
        <taxon>Eukaryota</taxon>
        <taxon>Viridiplantae</taxon>
        <taxon>Streptophyta</taxon>
        <taxon>Embryophyta</taxon>
        <taxon>Tracheophyta</taxon>
        <taxon>Spermatophyta</taxon>
        <taxon>Magnoliopsida</taxon>
        <taxon>eudicotyledons</taxon>
        <taxon>Gunneridae</taxon>
        <taxon>Pentapetalae</taxon>
        <taxon>rosids</taxon>
        <taxon>fabids</taxon>
        <taxon>Fabales</taxon>
        <taxon>Fabaceae</taxon>
        <taxon>Papilionoideae</taxon>
        <taxon>50 kb inversion clade</taxon>
        <taxon>NPAAA clade</taxon>
        <taxon>Hologalegina</taxon>
        <taxon>IRL clade</taxon>
        <taxon>Trifolieae</taxon>
        <taxon>Trifolium</taxon>
    </lineage>
</organism>
<feature type="non-terminal residue" evidence="1">
    <location>
        <position position="1"/>
    </location>
</feature>
<dbReference type="AlphaFoldDB" id="A0A392TG32"/>
<accession>A0A392TG32</accession>
<comment type="caution">
    <text evidence="1">The sequence shown here is derived from an EMBL/GenBank/DDBJ whole genome shotgun (WGS) entry which is preliminary data.</text>
</comment>
<protein>
    <submittedName>
        <fullName evidence="1">Uncharacterized protein</fullName>
    </submittedName>
</protein>